<name>A0A0F0LJ87_9MICO</name>
<dbReference type="RefSeq" id="WP_045272863.1">
    <property type="nucleotide sequence ID" value="NZ_JYIX01000037.1"/>
</dbReference>
<dbReference type="STRING" id="582680.RS86_02842"/>
<dbReference type="SMART" id="SM00886">
    <property type="entry name" value="Dabb"/>
    <property type="match status" value="1"/>
</dbReference>
<dbReference type="Proteomes" id="UP000033740">
    <property type="component" value="Unassembled WGS sequence"/>
</dbReference>
<dbReference type="PROSITE" id="PS51502">
    <property type="entry name" value="S_R_A_B_BARREL"/>
    <property type="match status" value="1"/>
</dbReference>
<dbReference type="Gene3D" id="3.30.70.100">
    <property type="match status" value="1"/>
</dbReference>
<dbReference type="AlphaFoldDB" id="A0A0F0LJ87"/>
<dbReference type="PANTHER" id="PTHR37832">
    <property type="entry name" value="BLL2683 PROTEIN"/>
    <property type="match status" value="1"/>
</dbReference>
<evidence type="ECO:0000259" key="1">
    <source>
        <dbReference type="PROSITE" id="PS51502"/>
    </source>
</evidence>
<comment type="caution">
    <text evidence="2">The sequence shown here is derived from an EMBL/GenBank/DDBJ whole genome shotgun (WGS) entry which is preliminary data.</text>
</comment>
<dbReference type="PANTHER" id="PTHR37832:SF1">
    <property type="entry name" value="STRESS-RESPONSE A_B BARREL DOMAIN-CONTAINING PROTEIN"/>
    <property type="match status" value="1"/>
</dbReference>
<gene>
    <name evidence="2" type="ORF">RS86_02842</name>
</gene>
<dbReference type="EMBL" id="JYIX01000037">
    <property type="protein sequence ID" value="KJL32370.1"/>
    <property type="molecule type" value="Genomic_DNA"/>
</dbReference>
<dbReference type="SUPFAM" id="SSF54909">
    <property type="entry name" value="Dimeric alpha+beta barrel"/>
    <property type="match status" value="1"/>
</dbReference>
<organism evidence="2 3">
    <name type="scientific">Microbacterium azadirachtae</name>
    <dbReference type="NCBI Taxonomy" id="582680"/>
    <lineage>
        <taxon>Bacteria</taxon>
        <taxon>Bacillati</taxon>
        <taxon>Actinomycetota</taxon>
        <taxon>Actinomycetes</taxon>
        <taxon>Micrococcales</taxon>
        <taxon>Microbacteriaceae</taxon>
        <taxon>Microbacterium</taxon>
    </lineage>
</organism>
<reference evidence="2 3" key="1">
    <citation type="submission" date="2015-02" db="EMBL/GenBank/DDBJ databases">
        <title>Draft genome sequences of ten Microbacterium spp. with emphasis on heavy metal contaminated environments.</title>
        <authorList>
            <person name="Corretto E."/>
        </authorList>
    </citation>
    <scope>NUCLEOTIDE SEQUENCE [LARGE SCALE GENOMIC DNA]</scope>
    <source>
        <strain evidence="2 3">ARN176</strain>
    </source>
</reference>
<evidence type="ECO:0000313" key="2">
    <source>
        <dbReference type="EMBL" id="KJL32370.1"/>
    </source>
</evidence>
<dbReference type="Pfam" id="PF07876">
    <property type="entry name" value="Dabb"/>
    <property type="match status" value="1"/>
</dbReference>
<protein>
    <submittedName>
        <fullName evidence="2">Stress responsive A/B Barrel Domain protein</fullName>
    </submittedName>
</protein>
<dbReference type="PATRIC" id="fig|582680.6.peg.2919"/>
<feature type="domain" description="Stress-response A/B barrel" evidence="1">
    <location>
        <begin position="3"/>
        <end position="98"/>
    </location>
</feature>
<keyword evidence="3" id="KW-1185">Reference proteome</keyword>
<evidence type="ECO:0000313" key="3">
    <source>
        <dbReference type="Proteomes" id="UP000033740"/>
    </source>
</evidence>
<proteinExistence type="predicted"/>
<dbReference type="InterPro" id="IPR013097">
    <property type="entry name" value="Dabb"/>
</dbReference>
<dbReference type="InterPro" id="IPR011008">
    <property type="entry name" value="Dimeric_a/b-barrel"/>
</dbReference>
<sequence>MTLRHVVTWKMAATDPAERAEHATGIASRLEGLFGVVPSIRALSTGVNTLAVEGNWDVTLIADFDDGAGLDAYQVHPAHQEVVGYVRSVSGGRSAVDFEV</sequence>
<accession>A0A0F0LJ87</accession>